<gene>
    <name evidence="2" type="ORF">EZS28_012029</name>
</gene>
<proteinExistence type="predicted"/>
<evidence type="ECO:0000313" key="3">
    <source>
        <dbReference type="Proteomes" id="UP000324800"/>
    </source>
</evidence>
<protein>
    <submittedName>
        <fullName evidence="2">Uncharacterized protein</fullName>
    </submittedName>
</protein>
<comment type="caution">
    <text evidence="2">The sequence shown here is derived from an EMBL/GenBank/DDBJ whole genome shotgun (WGS) entry which is preliminary data.</text>
</comment>
<sequence length="143" mass="16367">MNLLQPLFEGTKRAMVVMQESLQLWKIAVIYSYPGLISLFGMWIRVCAFLSETTVLKLIENQRMKALKNMWKVGMKFISGRMIAPSSKIEPGQDLKLSCLGEYAVSVAHRGYFESKQITLKHGYDEITDEDDEAKMSFDSFID</sequence>
<dbReference type="AlphaFoldDB" id="A0A5J4WCR3"/>
<feature type="transmembrane region" description="Helical" evidence="1">
    <location>
        <begin position="24"/>
        <end position="44"/>
    </location>
</feature>
<dbReference type="EMBL" id="SNRW01002538">
    <property type="protein sequence ID" value="KAA6392443.1"/>
    <property type="molecule type" value="Genomic_DNA"/>
</dbReference>
<keyword evidence="1" id="KW-0812">Transmembrane</keyword>
<reference evidence="2 3" key="1">
    <citation type="submission" date="2019-03" db="EMBL/GenBank/DDBJ databases">
        <title>Single cell metagenomics reveals metabolic interactions within the superorganism composed of flagellate Streblomastix strix and complex community of Bacteroidetes bacteria on its surface.</title>
        <authorList>
            <person name="Treitli S.C."/>
            <person name="Kolisko M."/>
            <person name="Husnik F."/>
            <person name="Keeling P."/>
            <person name="Hampl V."/>
        </authorList>
    </citation>
    <scope>NUCLEOTIDE SEQUENCE [LARGE SCALE GENOMIC DNA]</scope>
    <source>
        <strain evidence="2">ST1C</strain>
    </source>
</reference>
<dbReference type="Proteomes" id="UP000324800">
    <property type="component" value="Unassembled WGS sequence"/>
</dbReference>
<keyword evidence="1" id="KW-0472">Membrane</keyword>
<organism evidence="2 3">
    <name type="scientific">Streblomastix strix</name>
    <dbReference type="NCBI Taxonomy" id="222440"/>
    <lineage>
        <taxon>Eukaryota</taxon>
        <taxon>Metamonada</taxon>
        <taxon>Preaxostyla</taxon>
        <taxon>Oxymonadida</taxon>
        <taxon>Streblomastigidae</taxon>
        <taxon>Streblomastix</taxon>
    </lineage>
</organism>
<evidence type="ECO:0000313" key="2">
    <source>
        <dbReference type="EMBL" id="KAA6392443.1"/>
    </source>
</evidence>
<accession>A0A5J4WCR3</accession>
<evidence type="ECO:0000256" key="1">
    <source>
        <dbReference type="SAM" id="Phobius"/>
    </source>
</evidence>
<keyword evidence="1" id="KW-1133">Transmembrane helix</keyword>
<name>A0A5J4WCR3_9EUKA</name>